<dbReference type="EMBL" id="LCQD01000008">
    <property type="protein sequence ID" value="KKW12856.1"/>
    <property type="molecule type" value="Genomic_DNA"/>
</dbReference>
<dbReference type="Proteomes" id="UP000034588">
    <property type="component" value="Unassembled WGS sequence"/>
</dbReference>
<sequence>MSFDDFLDSLNGPQILHTNLSVTEVRFYYMHGNHTFTRLKGNTLDEILVHADKVVTVDPGGMLCQPILMHKDIEVRRIGVNIHHLSYEPEGWEQEKIRWREAAEKDHDLIYFMQTGGSWARWNTFHSLDALLYLLHELSDEELEIEVIRRNGLPIGTAGAPVDLLRSQIIGWAAHQKLMRTPRTISWPIKQKEQ</sequence>
<proteinExistence type="predicted"/>
<gene>
    <name evidence="1" type="ORF">UY48_C0008G0031</name>
</gene>
<reference evidence="1 2" key="1">
    <citation type="journal article" date="2015" name="Nature">
        <title>rRNA introns, odd ribosomes, and small enigmatic genomes across a large radiation of phyla.</title>
        <authorList>
            <person name="Brown C.T."/>
            <person name="Hug L.A."/>
            <person name="Thomas B.C."/>
            <person name="Sharon I."/>
            <person name="Castelle C.J."/>
            <person name="Singh A."/>
            <person name="Wilkins M.J."/>
            <person name="Williams K.H."/>
            <person name="Banfield J.F."/>
        </authorList>
    </citation>
    <scope>NUCLEOTIDE SEQUENCE [LARGE SCALE GENOMIC DNA]</scope>
</reference>
<protein>
    <submittedName>
        <fullName evidence="1">Uncharacterized protein</fullName>
    </submittedName>
</protein>
<name>A0A0G1W281_9BACT</name>
<comment type="caution">
    <text evidence="1">The sequence shown here is derived from an EMBL/GenBank/DDBJ whole genome shotgun (WGS) entry which is preliminary data.</text>
</comment>
<evidence type="ECO:0000313" key="2">
    <source>
        <dbReference type="Proteomes" id="UP000034588"/>
    </source>
</evidence>
<dbReference type="AlphaFoldDB" id="A0A0G1W281"/>
<evidence type="ECO:0000313" key="1">
    <source>
        <dbReference type="EMBL" id="KKW12856.1"/>
    </source>
</evidence>
<accession>A0A0G1W281</accession>
<organism evidence="1 2">
    <name type="scientific">Candidatus Gottesmanbacteria bacterium GW2011_GWB1_49_7</name>
    <dbReference type="NCBI Taxonomy" id="1618448"/>
    <lineage>
        <taxon>Bacteria</taxon>
        <taxon>Candidatus Gottesmaniibacteriota</taxon>
    </lineage>
</organism>